<evidence type="ECO:0000256" key="2">
    <source>
        <dbReference type="ARBA" id="ARBA00023125"/>
    </source>
</evidence>
<gene>
    <name evidence="8" type="ordered locus">Dgeo_0431</name>
</gene>
<dbReference type="STRING" id="319795.Dgeo_0431"/>
<dbReference type="SUPFAM" id="SSF56349">
    <property type="entry name" value="DNA breaking-rejoining enzymes"/>
    <property type="match status" value="1"/>
</dbReference>
<dbReference type="InterPro" id="IPR002104">
    <property type="entry name" value="Integrase_catalytic"/>
</dbReference>
<dbReference type="PANTHER" id="PTHR30349">
    <property type="entry name" value="PHAGE INTEGRASE-RELATED"/>
    <property type="match status" value="1"/>
</dbReference>
<reference evidence="8" key="1">
    <citation type="submission" date="2006-04" db="EMBL/GenBank/DDBJ databases">
        <title>Complete sequence of chromosome of Deinococcus geothermalis DSM 11300.</title>
        <authorList>
            <consortium name="US DOE Joint Genome Institute"/>
            <person name="Copeland A."/>
            <person name="Lucas S."/>
            <person name="Lapidus A."/>
            <person name="Barry K."/>
            <person name="Detter J.C."/>
            <person name="Glavina del Rio T."/>
            <person name="Hammon N."/>
            <person name="Israni S."/>
            <person name="Dalin E."/>
            <person name="Tice H."/>
            <person name="Pitluck S."/>
            <person name="Brettin T."/>
            <person name="Bruce D."/>
            <person name="Han C."/>
            <person name="Tapia R."/>
            <person name="Saunders E."/>
            <person name="Gilna P."/>
            <person name="Schmutz J."/>
            <person name="Larimer F."/>
            <person name="Land M."/>
            <person name="Hauser L."/>
            <person name="Kyrpides N."/>
            <person name="Kim E."/>
            <person name="Daly M.J."/>
            <person name="Fredrickson J.K."/>
            <person name="Makarova K.S."/>
            <person name="Gaidamakova E.K."/>
            <person name="Zhai M."/>
            <person name="Richardson P."/>
        </authorList>
    </citation>
    <scope>NUCLEOTIDE SEQUENCE</scope>
    <source>
        <strain evidence="8">DSM 11300</strain>
    </source>
</reference>
<dbReference type="InterPro" id="IPR050090">
    <property type="entry name" value="Tyrosine_recombinase_XerCD"/>
</dbReference>
<dbReference type="Pfam" id="PF00589">
    <property type="entry name" value="Phage_integrase"/>
    <property type="match status" value="1"/>
</dbReference>
<dbReference type="GO" id="GO:0015074">
    <property type="term" value="P:DNA integration"/>
    <property type="evidence" value="ECO:0007669"/>
    <property type="project" value="InterPro"/>
</dbReference>
<protein>
    <submittedName>
        <fullName evidence="8">Phage integrase</fullName>
    </submittedName>
</protein>
<feature type="region of interest" description="Disordered" evidence="5">
    <location>
        <begin position="1"/>
        <end position="21"/>
    </location>
</feature>
<accession>Q1J1A0</accession>
<dbReference type="InterPro" id="IPR013762">
    <property type="entry name" value="Integrase-like_cat_sf"/>
</dbReference>
<dbReference type="KEGG" id="dge:Dgeo_0431"/>
<dbReference type="Gene3D" id="1.10.150.130">
    <property type="match status" value="1"/>
</dbReference>
<dbReference type="InterPro" id="IPR044068">
    <property type="entry name" value="CB"/>
</dbReference>
<dbReference type="Proteomes" id="UP000002431">
    <property type="component" value="Chromosome"/>
</dbReference>
<keyword evidence="9" id="KW-1185">Reference proteome</keyword>
<dbReference type="AlphaFoldDB" id="Q1J1A0"/>
<dbReference type="GO" id="GO:0006310">
    <property type="term" value="P:DNA recombination"/>
    <property type="evidence" value="ECO:0007669"/>
    <property type="project" value="UniProtKB-KW"/>
</dbReference>
<evidence type="ECO:0000313" key="9">
    <source>
        <dbReference type="Proteomes" id="UP000002431"/>
    </source>
</evidence>
<dbReference type="PANTHER" id="PTHR30349:SF41">
    <property type="entry name" value="INTEGRASE_RECOMBINASE PROTEIN MJ0367-RELATED"/>
    <property type="match status" value="1"/>
</dbReference>
<dbReference type="CDD" id="cd00397">
    <property type="entry name" value="DNA_BRE_C"/>
    <property type="match status" value="1"/>
</dbReference>
<dbReference type="PROSITE" id="PS51900">
    <property type="entry name" value="CB"/>
    <property type="match status" value="1"/>
</dbReference>
<feature type="domain" description="Tyr recombinase" evidence="6">
    <location>
        <begin position="104"/>
        <end position="280"/>
    </location>
</feature>
<evidence type="ECO:0000256" key="1">
    <source>
        <dbReference type="ARBA" id="ARBA00008857"/>
    </source>
</evidence>
<dbReference type="RefSeq" id="WP_011529577.1">
    <property type="nucleotide sequence ID" value="NC_008025.1"/>
</dbReference>
<sequence length="291" mass="32847">MHVADAIEEFQREHKARGSTPRTVKWYGETLRRLLTDHLSENVEALTPFTLSRALNIAGERGIRPATLANYDRALRGFTAWLHGVELLPRDPMKAKKRPVVRWQMKQVATPEEIRTLFELARRDKRYADRNCAILALLAGCGLRAGEVASLKLTDVDWHGSAVKVSGKTGERIVPMDRTTQRLLRRYVTHGRRGNHPNVFLFSGRPIKAMTLTHLLSRMSDRAGFTRRVTPHLLRHTAATTYLRNGGDVASLRRILGHATINTTALYLHLVPEDLQTKLERFSPLASAGVK</sequence>
<evidence type="ECO:0000256" key="5">
    <source>
        <dbReference type="SAM" id="MobiDB-lite"/>
    </source>
</evidence>
<dbReference type="eggNOG" id="COG4974">
    <property type="taxonomic scope" value="Bacteria"/>
</dbReference>
<dbReference type="InterPro" id="IPR010998">
    <property type="entry name" value="Integrase_recombinase_N"/>
</dbReference>
<dbReference type="Gene3D" id="1.10.443.10">
    <property type="entry name" value="Intergrase catalytic core"/>
    <property type="match status" value="1"/>
</dbReference>
<feature type="domain" description="Core-binding (CB)" evidence="7">
    <location>
        <begin position="1"/>
        <end position="83"/>
    </location>
</feature>
<proteinExistence type="inferred from homology"/>
<keyword evidence="2 4" id="KW-0238">DNA-binding</keyword>
<evidence type="ECO:0000313" key="8">
    <source>
        <dbReference type="EMBL" id="ABF44734.1"/>
    </source>
</evidence>
<evidence type="ECO:0000256" key="4">
    <source>
        <dbReference type="PROSITE-ProRule" id="PRU01248"/>
    </source>
</evidence>
<evidence type="ECO:0000259" key="7">
    <source>
        <dbReference type="PROSITE" id="PS51900"/>
    </source>
</evidence>
<name>Q1J1A0_DEIGD</name>
<evidence type="ECO:0000259" key="6">
    <source>
        <dbReference type="PROSITE" id="PS51898"/>
    </source>
</evidence>
<dbReference type="PROSITE" id="PS51898">
    <property type="entry name" value="TYR_RECOMBINASE"/>
    <property type="match status" value="1"/>
</dbReference>
<dbReference type="HOGENOM" id="CLU_027562_9_2_0"/>
<dbReference type="InterPro" id="IPR011010">
    <property type="entry name" value="DNA_brk_join_enz"/>
</dbReference>
<comment type="similarity">
    <text evidence="1">Belongs to the 'phage' integrase family.</text>
</comment>
<evidence type="ECO:0000256" key="3">
    <source>
        <dbReference type="ARBA" id="ARBA00023172"/>
    </source>
</evidence>
<keyword evidence="3" id="KW-0233">DNA recombination</keyword>
<organism evidence="8 9">
    <name type="scientific">Deinococcus geothermalis (strain DSM 11300 / CIP 105573 / AG-3a)</name>
    <dbReference type="NCBI Taxonomy" id="319795"/>
    <lineage>
        <taxon>Bacteria</taxon>
        <taxon>Thermotogati</taxon>
        <taxon>Deinococcota</taxon>
        <taxon>Deinococci</taxon>
        <taxon>Deinococcales</taxon>
        <taxon>Deinococcaceae</taxon>
        <taxon>Deinococcus</taxon>
    </lineage>
</organism>
<dbReference type="EMBL" id="CP000359">
    <property type="protein sequence ID" value="ABF44734.1"/>
    <property type="molecule type" value="Genomic_DNA"/>
</dbReference>
<dbReference type="GO" id="GO:0003677">
    <property type="term" value="F:DNA binding"/>
    <property type="evidence" value="ECO:0007669"/>
    <property type="project" value="UniProtKB-UniRule"/>
</dbReference>